<proteinExistence type="predicted"/>
<sequence length="115" mass="12765">MNADIEKLANAMGLSQYQTNVLKSNSAAYDIARLVKRGSVLCAPRNSHSIFNFLCRVFSGRAVDLIGKNKMLVCNQRGVKFFAHGFYSVPVGPYKYYANENGDVVARNSVVGRRK</sequence>
<comment type="caution">
    <text evidence="1">The sequence shown here is derived from an EMBL/GenBank/DDBJ whole genome shotgun (WGS) entry which is preliminary data.</text>
</comment>
<dbReference type="Proteomes" id="UP000823630">
    <property type="component" value="Unassembled WGS sequence"/>
</dbReference>
<dbReference type="AlphaFoldDB" id="A0A9D9DDJ8"/>
<name>A0A9D9DDJ8_9PROT</name>
<evidence type="ECO:0000313" key="2">
    <source>
        <dbReference type="Proteomes" id="UP000823630"/>
    </source>
</evidence>
<accession>A0A9D9DDJ8</accession>
<reference evidence="1" key="1">
    <citation type="submission" date="2020-10" db="EMBL/GenBank/DDBJ databases">
        <authorList>
            <person name="Gilroy R."/>
        </authorList>
    </citation>
    <scope>NUCLEOTIDE SEQUENCE</scope>
    <source>
        <strain evidence="1">8207</strain>
    </source>
</reference>
<dbReference type="EMBL" id="JADINC010000062">
    <property type="protein sequence ID" value="MBO8425568.1"/>
    <property type="molecule type" value="Genomic_DNA"/>
</dbReference>
<gene>
    <name evidence="1" type="ORF">IAC69_03780</name>
</gene>
<protein>
    <submittedName>
        <fullName evidence="1">Uncharacterized protein</fullName>
    </submittedName>
</protein>
<evidence type="ECO:0000313" key="1">
    <source>
        <dbReference type="EMBL" id="MBO8425568.1"/>
    </source>
</evidence>
<organism evidence="1 2">
    <name type="scientific">Candidatus Enterousia avistercoris</name>
    <dbReference type="NCBI Taxonomy" id="2840788"/>
    <lineage>
        <taxon>Bacteria</taxon>
        <taxon>Pseudomonadati</taxon>
        <taxon>Pseudomonadota</taxon>
        <taxon>Alphaproteobacteria</taxon>
        <taxon>Candidatus Enterousia</taxon>
    </lineage>
</organism>
<reference evidence="1" key="2">
    <citation type="journal article" date="2021" name="PeerJ">
        <title>Extensive microbial diversity within the chicken gut microbiome revealed by metagenomics and culture.</title>
        <authorList>
            <person name="Gilroy R."/>
            <person name="Ravi A."/>
            <person name="Getino M."/>
            <person name="Pursley I."/>
            <person name="Horton D.L."/>
            <person name="Alikhan N.F."/>
            <person name="Baker D."/>
            <person name="Gharbi K."/>
            <person name="Hall N."/>
            <person name="Watson M."/>
            <person name="Adriaenssens E.M."/>
            <person name="Foster-Nyarko E."/>
            <person name="Jarju S."/>
            <person name="Secka A."/>
            <person name="Antonio M."/>
            <person name="Oren A."/>
            <person name="Chaudhuri R.R."/>
            <person name="La Ragione R."/>
            <person name="Hildebrand F."/>
            <person name="Pallen M.J."/>
        </authorList>
    </citation>
    <scope>NUCLEOTIDE SEQUENCE</scope>
    <source>
        <strain evidence="1">8207</strain>
    </source>
</reference>